<dbReference type="AlphaFoldDB" id="A0A8E2APP9"/>
<reference evidence="1 2" key="1">
    <citation type="submission" date="2016-07" db="EMBL/GenBank/DDBJ databases">
        <title>Draft genome of the white-rot fungus Obba rivulosa 3A-2.</title>
        <authorList>
            <consortium name="DOE Joint Genome Institute"/>
            <person name="Miettinen O."/>
            <person name="Riley R."/>
            <person name="Acob R."/>
            <person name="Barry K."/>
            <person name="Cullen D."/>
            <person name="De Vries R."/>
            <person name="Hainaut M."/>
            <person name="Hatakka A."/>
            <person name="Henrissat B."/>
            <person name="Hilden K."/>
            <person name="Kuo R."/>
            <person name="Labutti K."/>
            <person name="Lipzen A."/>
            <person name="Makela M.R."/>
            <person name="Sandor L."/>
            <person name="Spatafora J.W."/>
            <person name="Grigoriev I.V."/>
            <person name="Hibbett D.S."/>
        </authorList>
    </citation>
    <scope>NUCLEOTIDE SEQUENCE [LARGE SCALE GENOMIC DNA]</scope>
    <source>
        <strain evidence="1 2">3A-2</strain>
    </source>
</reference>
<evidence type="ECO:0000313" key="1">
    <source>
        <dbReference type="EMBL" id="OCH84472.1"/>
    </source>
</evidence>
<organism evidence="1 2">
    <name type="scientific">Obba rivulosa</name>
    <dbReference type="NCBI Taxonomy" id="1052685"/>
    <lineage>
        <taxon>Eukaryota</taxon>
        <taxon>Fungi</taxon>
        <taxon>Dikarya</taxon>
        <taxon>Basidiomycota</taxon>
        <taxon>Agaricomycotina</taxon>
        <taxon>Agaricomycetes</taxon>
        <taxon>Polyporales</taxon>
        <taxon>Gelatoporiaceae</taxon>
        <taxon>Obba</taxon>
    </lineage>
</organism>
<gene>
    <name evidence="1" type="ORF">OBBRIDRAFT_808211</name>
</gene>
<protein>
    <submittedName>
        <fullName evidence="1">Uncharacterized protein</fullName>
    </submittedName>
</protein>
<dbReference type="EMBL" id="KV722668">
    <property type="protein sequence ID" value="OCH84472.1"/>
    <property type="molecule type" value="Genomic_DNA"/>
</dbReference>
<dbReference type="Proteomes" id="UP000250043">
    <property type="component" value="Unassembled WGS sequence"/>
</dbReference>
<name>A0A8E2APP9_9APHY</name>
<sequence length="117" mass="13386">MSGAGHGYTPGYLMLTRTRPHQENVDLTWRPFRTFPGLLAAVAAFRAQQSHRNQSFRHIRARMDEGRSSCQMDTPSRYHSLVTTIFDTNSAVFGDVPFNSHVIKGLDFLRMLEMKLE</sequence>
<accession>A0A8E2APP9</accession>
<keyword evidence="2" id="KW-1185">Reference proteome</keyword>
<proteinExistence type="predicted"/>
<evidence type="ECO:0000313" key="2">
    <source>
        <dbReference type="Proteomes" id="UP000250043"/>
    </source>
</evidence>